<evidence type="ECO:0000313" key="2">
    <source>
        <dbReference type="Proteomes" id="UP000638313"/>
    </source>
</evidence>
<name>A0A919B3N2_9ACTN</name>
<protein>
    <submittedName>
        <fullName evidence="1">Uncharacterized protein</fullName>
    </submittedName>
</protein>
<keyword evidence="2" id="KW-1185">Reference proteome</keyword>
<dbReference type="EMBL" id="BNBD01000006">
    <property type="protein sequence ID" value="GHF49988.1"/>
    <property type="molecule type" value="Genomic_DNA"/>
</dbReference>
<reference evidence="1" key="1">
    <citation type="journal article" date="2014" name="Int. J. Syst. Evol. Microbiol.">
        <title>Complete genome sequence of Corynebacterium casei LMG S-19264T (=DSM 44701T), isolated from a smear-ripened cheese.</title>
        <authorList>
            <consortium name="US DOE Joint Genome Institute (JGI-PGF)"/>
            <person name="Walter F."/>
            <person name="Albersmeier A."/>
            <person name="Kalinowski J."/>
            <person name="Ruckert C."/>
        </authorList>
    </citation>
    <scope>NUCLEOTIDE SEQUENCE</scope>
    <source>
        <strain evidence="1">JCM 4059</strain>
    </source>
</reference>
<comment type="caution">
    <text evidence="1">The sequence shown here is derived from an EMBL/GenBank/DDBJ whole genome shotgun (WGS) entry which is preliminary data.</text>
</comment>
<sequence length="92" mass="9828">MRDIKIDSCTYSDARGITAKISATNGSATQTYSYSLTVDFTLPDGRTATRHPSIPWVRPGKTDSLDVSTPYVPKPGAPGGTFKCSVTQATRS</sequence>
<reference evidence="1" key="2">
    <citation type="submission" date="2020-09" db="EMBL/GenBank/DDBJ databases">
        <authorList>
            <person name="Sun Q."/>
            <person name="Ohkuma M."/>
        </authorList>
    </citation>
    <scope>NUCLEOTIDE SEQUENCE</scope>
    <source>
        <strain evidence="1">JCM 4059</strain>
    </source>
</reference>
<gene>
    <name evidence="1" type="ORF">GCM10010218_34350</name>
</gene>
<evidence type="ECO:0000313" key="1">
    <source>
        <dbReference type="EMBL" id="GHF49988.1"/>
    </source>
</evidence>
<dbReference type="Proteomes" id="UP000638313">
    <property type="component" value="Unassembled WGS sequence"/>
</dbReference>
<organism evidence="1 2">
    <name type="scientific">Streptomyces mashuensis</name>
    <dbReference type="NCBI Taxonomy" id="33904"/>
    <lineage>
        <taxon>Bacteria</taxon>
        <taxon>Bacillati</taxon>
        <taxon>Actinomycetota</taxon>
        <taxon>Actinomycetes</taxon>
        <taxon>Kitasatosporales</taxon>
        <taxon>Streptomycetaceae</taxon>
        <taxon>Streptomyces</taxon>
    </lineage>
</organism>
<proteinExistence type="predicted"/>
<dbReference type="RefSeq" id="WP_229891094.1">
    <property type="nucleotide sequence ID" value="NZ_BNBD01000006.1"/>
</dbReference>
<dbReference type="AlphaFoldDB" id="A0A919B3N2"/>
<accession>A0A919B3N2</accession>